<feature type="domain" description="DUF1653" evidence="1">
    <location>
        <begin position="6"/>
        <end position="67"/>
    </location>
</feature>
<keyword evidence="3" id="KW-1185">Reference proteome</keyword>
<evidence type="ECO:0000259" key="1">
    <source>
        <dbReference type="Pfam" id="PF07866"/>
    </source>
</evidence>
<reference evidence="2" key="1">
    <citation type="submission" date="2021-04" db="EMBL/GenBank/DDBJ databases">
        <title>Oceanospirillales bacteria with DddD are important DMSP degraders in coastal seawater.</title>
        <authorList>
            <person name="Liu J."/>
        </authorList>
    </citation>
    <scope>NUCLEOTIDE SEQUENCE</scope>
    <source>
        <strain evidence="2">GY6</strain>
    </source>
</reference>
<dbReference type="InterPro" id="IPR023387">
    <property type="entry name" value="DUF1653-like_dom"/>
</dbReference>
<sequence>MTLKPGFYRHYKGAEYQVLHLARHSETEEWLVVYQPCYGDRGIWVRPLSMFTENVTAADGTVVPRFQFVRGDQGT</sequence>
<dbReference type="Pfam" id="PF07866">
    <property type="entry name" value="DUF1653"/>
    <property type="match status" value="1"/>
</dbReference>
<dbReference type="Gene3D" id="2.30.30.320">
    <property type="entry name" value="DUF1653-like domain"/>
    <property type="match status" value="1"/>
</dbReference>
<name>A0ABY5GPL5_9GAMM</name>
<dbReference type="InterPro" id="IPR037135">
    <property type="entry name" value="DUF1653-like_dom_sf"/>
</dbReference>
<dbReference type="Proteomes" id="UP001059950">
    <property type="component" value="Chromosome"/>
</dbReference>
<evidence type="ECO:0000313" key="3">
    <source>
        <dbReference type="Proteomes" id="UP001059950"/>
    </source>
</evidence>
<organism evidence="2 3">
    <name type="scientific">Amphritea atlantica</name>
    <dbReference type="NCBI Taxonomy" id="355243"/>
    <lineage>
        <taxon>Bacteria</taxon>
        <taxon>Pseudomonadati</taxon>
        <taxon>Pseudomonadota</taxon>
        <taxon>Gammaproteobacteria</taxon>
        <taxon>Oceanospirillales</taxon>
        <taxon>Oceanospirillaceae</taxon>
        <taxon>Amphritea</taxon>
    </lineage>
</organism>
<protein>
    <submittedName>
        <fullName evidence="2">DUF1653 domain-containing protein</fullName>
    </submittedName>
</protein>
<accession>A0ABY5GPL5</accession>
<dbReference type="EMBL" id="CP073344">
    <property type="protein sequence ID" value="UTW01704.1"/>
    <property type="molecule type" value="Genomic_DNA"/>
</dbReference>
<evidence type="ECO:0000313" key="2">
    <source>
        <dbReference type="EMBL" id="UTW01704.1"/>
    </source>
</evidence>
<proteinExistence type="predicted"/>
<gene>
    <name evidence="2" type="ORF">KDX31_09955</name>
</gene>